<evidence type="ECO:0000313" key="1">
    <source>
        <dbReference type="EMBL" id="KAK3741231.1"/>
    </source>
</evidence>
<dbReference type="EMBL" id="JAWDGP010006433">
    <property type="protein sequence ID" value="KAK3741231.1"/>
    <property type="molecule type" value="Genomic_DNA"/>
</dbReference>
<evidence type="ECO:0000313" key="2">
    <source>
        <dbReference type="Proteomes" id="UP001283361"/>
    </source>
</evidence>
<dbReference type="Proteomes" id="UP001283361">
    <property type="component" value="Unassembled WGS sequence"/>
</dbReference>
<accession>A0AAE1CX72</accession>
<protein>
    <submittedName>
        <fullName evidence="1">Uncharacterized protein</fullName>
    </submittedName>
</protein>
<gene>
    <name evidence="1" type="ORF">RRG08_015590</name>
</gene>
<proteinExistence type="predicted"/>
<dbReference type="AlphaFoldDB" id="A0AAE1CX72"/>
<keyword evidence="2" id="KW-1185">Reference proteome</keyword>
<comment type="caution">
    <text evidence="1">The sequence shown here is derived from an EMBL/GenBank/DDBJ whole genome shotgun (WGS) entry which is preliminary data.</text>
</comment>
<name>A0AAE1CX72_9GAST</name>
<reference evidence="1" key="1">
    <citation type="journal article" date="2023" name="G3 (Bethesda)">
        <title>A reference genome for the long-term kleptoplast-retaining sea slug Elysia crispata morphotype clarki.</title>
        <authorList>
            <person name="Eastman K.E."/>
            <person name="Pendleton A.L."/>
            <person name="Shaikh M.A."/>
            <person name="Suttiyut T."/>
            <person name="Ogas R."/>
            <person name="Tomko P."/>
            <person name="Gavelis G."/>
            <person name="Widhalm J.R."/>
            <person name="Wisecaver J.H."/>
        </authorList>
    </citation>
    <scope>NUCLEOTIDE SEQUENCE</scope>
    <source>
        <strain evidence="1">ECLA1</strain>
    </source>
</reference>
<organism evidence="1 2">
    <name type="scientific">Elysia crispata</name>
    <name type="common">lettuce slug</name>
    <dbReference type="NCBI Taxonomy" id="231223"/>
    <lineage>
        <taxon>Eukaryota</taxon>
        <taxon>Metazoa</taxon>
        <taxon>Spiralia</taxon>
        <taxon>Lophotrochozoa</taxon>
        <taxon>Mollusca</taxon>
        <taxon>Gastropoda</taxon>
        <taxon>Heterobranchia</taxon>
        <taxon>Euthyneura</taxon>
        <taxon>Panpulmonata</taxon>
        <taxon>Sacoglossa</taxon>
        <taxon>Placobranchoidea</taxon>
        <taxon>Plakobranchidae</taxon>
        <taxon>Elysia</taxon>
    </lineage>
</organism>
<sequence>MRRNSLYLDFMSSGMDALHENDWALENNHINAPLRLIPKILNILDQYQAVATMIAPLIKAQTFYNKLVERLIAYPDSHKLTDGAYLSVKKHQNQCATQSGKYTHGGYVDKRN</sequence>